<dbReference type="Proteomes" id="UP000238413">
    <property type="component" value="Chromosome"/>
</dbReference>
<proteinExistence type="predicted"/>
<organism evidence="1 2">
    <name type="scientific">Streptomyces dengpaensis</name>
    <dbReference type="NCBI Taxonomy" id="2049881"/>
    <lineage>
        <taxon>Bacteria</taxon>
        <taxon>Bacillati</taxon>
        <taxon>Actinomycetota</taxon>
        <taxon>Actinomycetes</taxon>
        <taxon>Kitasatosporales</taxon>
        <taxon>Streptomycetaceae</taxon>
        <taxon>Streptomyces</taxon>
    </lineage>
</organism>
<name>A0ABM6SZK6_9ACTN</name>
<evidence type="ECO:0000313" key="1">
    <source>
        <dbReference type="EMBL" id="AVH60032.1"/>
    </source>
</evidence>
<gene>
    <name evidence="1" type="ORF">C4B68_34340</name>
</gene>
<protein>
    <submittedName>
        <fullName evidence="1">Uncharacterized protein</fullName>
    </submittedName>
</protein>
<dbReference type="EMBL" id="CP026652">
    <property type="protein sequence ID" value="AVH60032.1"/>
    <property type="molecule type" value="Genomic_DNA"/>
</dbReference>
<accession>A0ABM6SZK6</accession>
<evidence type="ECO:0000313" key="2">
    <source>
        <dbReference type="Proteomes" id="UP000238413"/>
    </source>
</evidence>
<sequence>MTEPYDPLPDVIERAEKRPDGVGQLKDVARLALHWHRPTLTWATSGMRKDPETGENLWRAATVCACGVGEFPCPQRQQLTAILGVVEEYQP</sequence>
<dbReference type="RefSeq" id="WP_099500411.1">
    <property type="nucleotide sequence ID" value="NZ_CP026652.1"/>
</dbReference>
<keyword evidence="2" id="KW-1185">Reference proteome</keyword>
<reference evidence="1 2" key="1">
    <citation type="submission" date="2018-02" db="EMBL/GenBank/DDBJ databases">
        <title>Complete genome sequence of Streptomyces dengpaensis, the producer of angucyclines.</title>
        <authorList>
            <person name="Yumei L."/>
        </authorList>
    </citation>
    <scope>NUCLEOTIDE SEQUENCE [LARGE SCALE GENOMIC DNA]</scope>
    <source>
        <strain evidence="1 2">XZHG99</strain>
    </source>
</reference>